<feature type="compositionally biased region" description="Gly residues" evidence="1">
    <location>
        <begin position="11"/>
        <end position="45"/>
    </location>
</feature>
<dbReference type="Proteomes" id="UP000324222">
    <property type="component" value="Unassembled WGS sequence"/>
</dbReference>
<protein>
    <submittedName>
        <fullName evidence="2">Uncharacterized protein</fullName>
    </submittedName>
</protein>
<evidence type="ECO:0000313" key="2">
    <source>
        <dbReference type="EMBL" id="MPC86892.1"/>
    </source>
</evidence>
<reference evidence="2 3" key="1">
    <citation type="submission" date="2019-05" db="EMBL/GenBank/DDBJ databases">
        <title>Another draft genome of Portunus trituberculatus and its Hox gene families provides insights of decapod evolution.</title>
        <authorList>
            <person name="Jeong J.-H."/>
            <person name="Song I."/>
            <person name="Kim S."/>
            <person name="Choi T."/>
            <person name="Kim D."/>
            <person name="Ryu S."/>
            <person name="Kim W."/>
        </authorList>
    </citation>
    <scope>NUCLEOTIDE SEQUENCE [LARGE SCALE GENOMIC DNA]</scope>
    <source>
        <tissue evidence="2">Muscle</tissue>
    </source>
</reference>
<accession>A0A5B7ISM7</accession>
<comment type="caution">
    <text evidence="2">The sequence shown here is derived from an EMBL/GenBank/DDBJ whole genome shotgun (WGS) entry which is preliminary data.</text>
</comment>
<proteinExistence type="predicted"/>
<keyword evidence="3" id="KW-1185">Reference proteome</keyword>
<gene>
    <name evidence="2" type="ORF">E2C01_081730</name>
</gene>
<dbReference type="AlphaFoldDB" id="A0A5B7ISM7"/>
<organism evidence="2 3">
    <name type="scientific">Portunus trituberculatus</name>
    <name type="common">Swimming crab</name>
    <name type="synonym">Neptunus trituberculatus</name>
    <dbReference type="NCBI Taxonomy" id="210409"/>
    <lineage>
        <taxon>Eukaryota</taxon>
        <taxon>Metazoa</taxon>
        <taxon>Ecdysozoa</taxon>
        <taxon>Arthropoda</taxon>
        <taxon>Crustacea</taxon>
        <taxon>Multicrustacea</taxon>
        <taxon>Malacostraca</taxon>
        <taxon>Eumalacostraca</taxon>
        <taxon>Eucarida</taxon>
        <taxon>Decapoda</taxon>
        <taxon>Pleocyemata</taxon>
        <taxon>Brachyura</taxon>
        <taxon>Eubrachyura</taxon>
        <taxon>Portunoidea</taxon>
        <taxon>Portunidae</taxon>
        <taxon>Portuninae</taxon>
        <taxon>Portunus</taxon>
    </lineage>
</organism>
<name>A0A5B7ISM7_PORTR</name>
<evidence type="ECO:0000313" key="3">
    <source>
        <dbReference type="Proteomes" id="UP000324222"/>
    </source>
</evidence>
<evidence type="ECO:0000256" key="1">
    <source>
        <dbReference type="SAM" id="MobiDB-lite"/>
    </source>
</evidence>
<sequence>MYAHETSVGGEDSGGGGGGGGGGAGGGGEMSATPGGGGGGGGMGLKSGSPSPLVGSVGRISGRDSVASLTSSTDTSCLTHPDEDIERLLQLNEKKISSLTPLGVSFSLNFVGRGTGGAGNGRERE</sequence>
<feature type="compositionally biased region" description="Low complexity" evidence="1">
    <location>
        <begin position="46"/>
        <end position="58"/>
    </location>
</feature>
<dbReference type="EMBL" id="VSRR010072873">
    <property type="protein sequence ID" value="MPC86892.1"/>
    <property type="molecule type" value="Genomic_DNA"/>
</dbReference>
<feature type="region of interest" description="Disordered" evidence="1">
    <location>
        <begin position="1"/>
        <end position="60"/>
    </location>
</feature>